<feature type="signal peptide" evidence="4">
    <location>
        <begin position="1"/>
        <end position="24"/>
    </location>
</feature>
<gene>
    <name evidence="6" type="ORF">RchiOBHm_Chr1g0369971</name>
</gene>
<dbReference type="Pfam" id="PF08263">
    <property type="entry name" value="LRRNT_2"/>
    <property type="match status" value="1"/>
</dbReference>
<name>A0A2P6SL76_ROSCH</name>
<evidence type="ECO:0000313" key="6">
    <source>
        <dbReference type="EMBL" id="PRQ59419.1"/>
    </source>
</evidence>
<reference evidence="6 7" key="1">
    <citation type="journal article" date="2018" name="Nat. Genet.">
        <title>The Rosa genome provides new insights in the design of modern roses.</title>
        <authorList>
            <person name="Bendahmane M."/>
        </authorList>
    </citation>
    <scope>NUCLEOTIDE SEQUENCE [LARGE SCALE GENOMIC DNA]</scope>
    <source>
        <strain evidence="7">cv. Old Blush</strain>
    </source>
</reference>
<sequence>MESFTYLRVILFINFLQLTTVVSSFGNETDHLALLKFKDCIASDPHGLLNSGNNSIHYYKWPGITCGRRHQRVTALYLPHAVLHRTISPYIGNLSFLRDFSLYNNSFSGKIPQQVEHLFRLRHLNLTINMIEGEIPVNLTSLQEKIAKTRNFIVTTQKSSQKLGKYEEIS</sequence>
<dbReference type="InterPro" id="IPR013210">
    <property type="entry name" value="LRR_N_plant-typ"/>
</dbReference>
<dbReference type="STRING" id="74649.A0A2P6SL76"/>
<keyword evidence="6" id="KW-0418">Kinase</keyword>
<evidence type="ECO:0000256" key="2">
    <source>
        <dbReference type="ARBA" id="ARBA00022729"/>
    </source>
</evidence>
<evidence type="ECO:0000313" key="7">
    <source>
        <dbReference type="Proteomes" id="UP000238479"/>
    </source>
</evidence>
<dbReference type="InterPro" id="IPR053211">
    <property type="entry name" value="DNA_repair-toleration"/>
</dbReference>
<dbReference type="InterPro" id="IPR001611">
    <property type="entry name" value="Leu-rich_rpt"/>
</dbReference>
<dbReference type="OMA" id="CELWCKI"/>
<dbReference type="EC" id="2.7.11.1" evidence="6"/>
<keyword evidence="7" id="KW-1185">Reference proteome</keyword>
<dbReference type="SUPFAM" id="SSF52058">
    <property type="entry name" value="L domain-like"/>
    <property type="match status" value="1"/>
</dbReference>
<comment type="caution">
    <text evidence="6">The sequence shown here is derived from an EMBL/GenBank/DDBJ whole genome shotgun (WGS) entry which is preliminary data.</text>
</comment>
<feature type="chain" id="PRO_5015149920" evidence="4">
    <location>
        <begin position="25"/>
        <end position="170"/>
    </location>
</feature>
<keyword evidence="1" id="KW-0433">Leucine-rich repeat</keyword>
<dbReference type="Gene3D" id="3.80.10.10">
    <property type="entry name" value="Ribonuclease Inhibitor"/>
    <property type="match status" value="1"/>
</dbReference>
<dbReference type="Gramene" id="PRQ59419">
    <property type="protein sequence ID" value="PRQ59419"/>
    <property type="gene ID" value="RchiOBHm_Chr1g0369971"/>
</dbReference>
<keyword evidence="2 4" id="KW-0732">Signal</keyword>
<dbReference type="EMBL" id="PDCK01000039">
    <property type="protein sequence ID" value="PRQ59419.1"/>
    <property type="molecule type" value="Genomic_DNA"/>
</dbReference>
<evidence type="ECO:0000259" key="5">
    <source>
        <dbReference type="Pfam" id="PF08263"/>
    </source>
</evidence>
<evidence type="ECO:0000256" key="1">
    <source>
        <dbReference type="ARBA" id="ARBA00022614"/>
    </source>
</evidence>
<accession>A0A2P6SL76</accession>
<keyword evidence="6" id="KW-0723">Serine/threonine-protein kinase</keyword>
<dbReference type="Pfam" id="PF00560">
    <property type="entry name" value="LRR_1"/>
    <property type="match status" value="2"/>
</dbReference>
<dbReference type="GO" id="GO:0004674">
    <property type="term" value="F:protein serine/threonine kinase activity"/>
    <property type="evidence" value="ECO:0007669"/>
    <property type="project" value="UniProtKB-KW"/>
</dbReference>
<organism evidence="6 7">
    <name type="scientific">Rosa chinensis</name>
    <name type="common">China rose</name>
    <dbReference type="NCBI Taxonomy" id="74649"/>
    <lineage>
        <taxon>Eukaryota</taxon>
        <taxon>Viridiplantae</taxon>
        <taxon>Streptophyta</taxon>
        <taxon>Embryophyta</taxon>
        <taxon>Tracheophyta</taxon>
        <taxon>Spermatophyta</taxon>
        <taxon>Magnoliopsida</taxon>
        <taxon>eudicotyledons</taxon>
        <taxon>Gunneridae</taxon>
        <taxon>Pentapetalae</taxon>
        <taxon>rosids</taxon>
        <taxon>fabids</taxon>
        <taxon>Rosales</taxon>
        <taxon>Rosaceae</taxon>
        <taxon>Rosoideae</taxon>
        <taxon>Rosoideae incertae sedis</taxon>
        <taxon>Rosa</taxon>
    </lineage>
</organism>
<keyword evidence="3" id="KW-0677">Repeat</keyword>
<dbReference type="PANTHER" id="PTHR48060:SF21">
    <property type="entry name" value="L DOMAIN-LIKE PROTEIN"/>
    <property type="match status" value="1"/>
</dbReference>
<proteinExistence type="predicted"/>
<dbReference type="PANTHER" id="PTHR48060">
    <property type="entry name" value="DNA DAMAGE-REPAIR/TOLERATION PROTEIN DRT100"/>
    <property type="match status" value="1"/>
</dbReference>
<dbReference type="Proteomes" id="UP000238479">
    <property type="component" value="Chromosome 1"/>
</dbReference>
<evidence type="ECO:0000256" key="4">
    <source>
        <dbReference type="SAM" id="SignalP"/>
    </source>
</evidence>
<protein>
    <submittedName>
        <fullName evidence="6">Putative non-specific serine/threonine protein kinase</fullName>
        <ecNumber evidence="6">2.7.11.1</ecNumber>
    </submittedName>
</protein>
<feature type="domain" description="Leucine-rich repeat-containing N-terminal plant-type" evidence="5">
    <location>
        <begin position="28"/>
        <end position="66"/>
    </location>
</feature>
<keyword evidence="6" id="KW-0808">Transferase</keyword>
<evidence type="ECO:0000256" key="3">
    <source>
        <dbReference type="ARBA" id="ARBA00022737"/>
    </source>
</evidence>
<dbReference type="AlphaFoldDB" id="A0A2P6SL76"/>
<dbReference type="InterPro" id="IPR032675">
    <property type="entry name" value="LRR_dom_sf"/>
</dbReference>